<dbReference type="Proteomes" id="UP000576087">
    <property type="component" value="Unassembled WGS sequence"/>
</dbReference>
<evidence type="ECO:0000313" key="3">
    <source>
        <dbReference type="EMBL" id="MBB4411470.1"/>
    </source>
</evidence>
<evidence type="ECO:0000313" key="5">
    <source>
        <dbReference type="Proteomes" id="UP000520770"/>
    </source>
</evidence>
<dbReference type="Proteomes" id="UP000520770">
    <property type="component" value="Unassembled WGS sequence"/>
</dbReference>
<evidence type="ECO:0008006" key="8">
    <source>
        <dbReference type="Google" id="ProtNLM"/>
    </source>
</evidence>
<dbReference type="AlphaFoldDB" id="A0A7W6S6Q3"/>
<evidence type="ECO:0000313" key="7">
    <source>
        <dbReference type="Proteomes" id="UP000576087"/>
    </source>
</evidence>
<dbReference type="Proteomes" id="UP000524535">
    <property type="component" value="Unassembled WGS sequence"/>
</dbReference>
<dbReference type="RefSeq" id="WP_148143920.1">
    <property type="nucleotide sequence ID" value="NZ_JACIGW010000002.1"/>
</dbReference>
<dbReference type="EMBL" id="JACIGY010000002">
    <property type="protein sequence ID" value="MBB4411470.1"/>
    <property type="molecule type" value="Genomic_DNA"/>
</dbReference>
<evidence type="ECO:0000313" key="6">
    <source>
        <dbReference type="Proteomes" id="UP000524535"/>
    </source>
</evidence>
<sequence length="143" mass="14821">MWFLIKGSIFFAAVLVVLSYFSNRPLEVSEGAGAVQMGDAISAATGAYSYISGLCAEKPDVCAKGAETLSVLGVRAAEGAHVAFELLDSHFNNKPAANPADVALKQDPEPTPFPGDAVKTQSIAPSAPVHTGSVPLPLKRPAQ</sequence>
<proteinExistence type="predicted"/>
<comment type="caution">
    <text evidence="2">The sequence shown here is derived from an EMBL/GenBank/DDBJ whole genome shotgun (WGS) entry which is preliminary data.</text>
</comment>
<feature type="region of interest" description="Disordered" evidence="1">
    <location>
        <begin position="97"/>
        <end position="143"/>
    </location>
</feature>
<gene>
    <name evidence="3" type="ORF">GGE31_001975</name>
    <name evidence="2" type="ORF">GGE33_001976</name>
    <name evidence="4" type="ORF">GGE35_001976</name>
</gene>
<name>A0A7W6S6Q3_9HYPH</name>
<dbReference type="Pfam" id="PF17264">
    <property type="entry name" value="DUF5330"/>
    <property type="match status" value="1"/>
</dbReference>
<organism evidence="2 5">
    <name type="scientific">Aliirhizobium cellulosilyticum</name>
    <dbReference type="NCBI Taxonomy" id="393664"/>
    <lineage>
        <taxon>Bacteria</taxon>
        <taxon>Pseudomonadati</taxon>
        <taxon>Pseudomonadota</taxon>
        <taxon>Alphaproteobacteria</taxon>
        <taxon>Hyphomicrobiales</taxon>
        <taxon>Rhizobiaceae</taxon>
        <taxon>Aliirhizobium</taxon>
    </lineage>
</organism>
<keyword evidence="6" id="KW-1185">Reference proteome</keyword>
<dbReference type="EMBL" id="JACIHM010000002">
    <property type="protein sequence ID" value="MBB4446160.1"/>
    <property type="molecule type" value="Genomic_DNA"/>
</dbReference>
<accession>A0A7W6S6Q3</accession>
<protein>
    <recommendedName>
        <fullName evidence="8">DUF5330 domain-containing protein</fullName>
    </recommendedName>
</protein>
<reference evidence="5 6" key="1">
    <citation type="submission" date="2020-08" db="EMBL/GenBank/DDBJ databases">
        <title>Genomic Encyclopedia of Type Strains, Phase IV (KMG-V): Genome sequencing to study the core and pangenomes of soil and plant-associated prokaryotes.</title>
        <authorList>
            <person name="Whitman W."/>
        </authorList>
    </citation>
    <scope>NUCLEOTIDE SEQUENCE [LARGE SCALE GENOMIC DNA]</scope>
    <source>
        <strain evidence="3 6">SEMIA 444</strain>
        <strain evidence="2 5">SEMIA 448</strain>
        <strain evidence="4 7">SEMIA 452</strain>
    </source>
</reference>
<dbReference type="EMBL" id="JACIGW010000002">
    <property type="protein sequence ID" value="MBB4348234.1"/>
    <property type="molecule type" value="Genomic_DNA"/>
</dbReference>
<dbReference type="InterPro" id="IPR035220">
    <property type="entry name" value="DUF5330"/>
</dbReference>
<evidence type="ECO:0000313" key="2">
    <source>
        <dbReference type="EMBL" id="MBB4348234.1"/>
    </source>
</evidence>
<evidence type="ECO:0000313" key="4">
    <source>
        <dbReference type="EMBL" id="MBB4446160.1"/>
    </source>
</evidence>
<evidence type="ECO:0000256" key="1">
    <source>
        <dbReference type="SAM" id="MobiDB-lite"/>
    </source>
</evidence>